<dbReference type="AlphaFoldDB" id="A0A1M5FWT0"/>
<dbReference type="Proteomes" id="UP000184041">
    <property type="component" value="Unassembled WGS sequence"/>
</dbReference>
<dbReference type="Gene3D" id="3.55.50.30">
    <property type="match status" value="1"/>
</dbReference>
<dbReference type="InterPro" id="IPR032508">
    <property type="entry name" value="FecR_C"/>
</dbReference>
<keyword evidence="5" id="KW-1185">Reference proteome</keyword>
<evidence type="ECO:0000256" key="1">
    <source>
        <dbReference type="SAM" id="Phobius"/>
    </source>
</evidence>
<dbReference type="InterPro" id="IPR006860">
    <property type="entry name" value="FecR"/>
</dbReference>
<dbReference type="STRING" id="1194090.SAMN05443144_1164"/>
<accession>A0A1M5FWT0</accession>
<reference evidence="4 5" key="1">
    <citation type="submission" date="2016-11" db="EMBL/GenBank/DDBJ databases">
        <authorList>
            <person name="Jaros S."/>
            <person name="Januszkiewicz K."/>
            <person name="Wedrychowicz H."/>
        </authorList>
    </citation>
    <scope>NUCLEOTIDE SEQUENCE [LARGE SCALE GENOMIC DNA]</scope>
    <source>
        <strain evidence="4 5">DSM 21986</strain>
    </source>
</reference>
<dbReference type="PANTHER" id="PTHR30273">
    <property type="entry name" value="PERIPLASMIC SIGNAL SENSOR AND SIGMA FACTOR ACTIVATOR FECR-RELATED"/>
    <property type="match status" value="1"/>
</dbReference>
<dbReference type="PIRSF" id="PIRSF018266">
    <property type="entry name" value="FecR"/>
    <property type="match status" value="1"/>
</dbReference>
<organism evidence="4 5">
    <name type="scientific">Fodinibius roseus</name>
    <dbReference type="NCBI Taxonomy" id="1194090"/>
    <lineage>
        <taxon>Bacteria</taxon>
        <taxon>Pseudomonadati</taxon>
        <taxon>Balneolota</taxon>
        <taxon>Balneolia</taxon>
        <taxon>Balneolales</taxon>
        <taxon>Balneolaceae</taxon>
        <taxon>Fodinibius</taxon>
    </lineage>
</organism>
<evidence type="ECO:0000313" key="4">
    <source>
        <dbReference type="EMBL" id="SHF95958.1"/>
    </source>
</evidence>
<dbReference type="Pfam" id="PF16344">
    <property type="entry name" value="FecR_C"/>
    <property type="match status" value="1"/>
</dbReference>
<sequence>MNKEILERFFNNEASEAEVEEVLKWFEDRQLNPQKSQSLEELWHEIGASDYVSHDGDQLLHDIHQDIRRSEVSHRDKRLYRYNRTSRRRDYGFPMWAKAAAVLVVAVGLFAFWSVNNSHTGNSVGENREVTKIAEPGEKKTLTLSDGTVIQLNADSRITFPEKFSKTEREVFLTGEAFFEVTEDSSRRFVVHTGELTATVLGTSFNIRNYPEDKQTDVSLASGKLKVESGDNRSRLKSHVLNPGEAAVLDKRDSTLTKGRFDPELSLGWTRGMLVFRDADVDELITRIERWYGVTVKVKNREELARQKWRYRGVFRDEPLRNVLEGISYVKDFTYEVENQIVNITF</sequence>
<dbReference type="InterPro" id="IPR012373">
    <property type="entry name" value="Ferrdict_sens_TM"/>
</dbReference>
<evidence type="ECO:0000313" key="5">
    <source>
        <dbReference type="Proteomes" id="UP000184041"/>
    </source>
</evidence>
<dbReference type="EMBL" id="FQUS01000016">
    <property type="protein sequence ID" value="SHF95958.1"/>
    <property type="molecule type" value="Genomic_DNA"/>
</dbReference>
<feature type="transmembrane region" description="Helical" evidence="1">
    <location>
        <begin position="91"/>
        <end position="113"/>
    </location>
</feature>
<name>A0A1M5FWT0_9BACT</name>
<evidence type="ECO:0000259" key="2">
    <source>
        <dbReference type="Pfam" id="PF04773"/>
    </source>
</evidence>
<dbReference type="PANTHER" id="PTHR30273:SF2">
    <property type="entry name" value="PROTEIN FECR"/>
    <property type="match status" value="1"/>
</dbReference>
<dbReference type="OrthoDB" id="1099916at2"/>
<dbReference type="Gene3D" id="2.60.120.1440">
    <property type="match status" value="1"/>
</dbReference>
<proteinExistence type="predicted"/>
<dbReference type="GO" id="GO:0016989">
    <property type="term" value="F:sigma factor antagonist activity"/>
    <property type="evidence" value="ECO:0007669"/>
    <property type="project" value="TreeGrafter"/>
</dbReference>
<protein>
    <submittedName>
        <fullName evidence="4">FecR family protein</fullName>
    </submittedName>
</protein>
<feature type="domain" description="FecR protein" evidence="2">
    <location>
        <begin position="135"/>
        <end position="225"/>
    </location>
</feature>
<keyword evidence="1" id="KW-0812">Transmembrane</keyword>
<dbReference type="RefSeq" id="WP_073065795.1">
    <property type="nucleotide sequence ID" value="NZ_FQUS01000016.1"/>
</dbReference>
<feature type="domain" description="Protein FecR C-terminal" evidence="3">
    <location>
        <begin position="274"/>
        <end position="343"/>
    </location>
</feature>
<keyword evidence="1" id="KW-1133">Transmembrane helix</keyword>
<evidence type="ECO:0000259" key="3">
    <source>
        <dbReference type="Pfam" id="PF16344"/>
    </source>
</evidence>
<keyword evidence="1" id="KW-0472">Membrane</keyword>
<dbReference type="Pfam" id="PF04773">
    <property type="entry name" value="FecR"/>
    <property type="match status" value="1"/>
</dbReference>
<gene>
    <name evidence="4" type="ORF">SAMN05443144_1164</name>
</gene>